<keyword evidence="1" id="KW-1133">Transmembrane helix</keyword>
<evidence type="ECO:0000313" key="3">
    <source>
        <dbReference type="Proteomes" id="UP000774935"/>
    </source>
</evidence>
<feature type="transmembrane region" description="Helical" evidence="1">
    <location>
        <begin position="32"/>
        <end position="49"/>
    </location>
</feature>
<protein>
    <submittedName>
        <fullName evidence="2">Uncharacterized protein</fullName>
    </submittedName>
</protein>
<accession>A0ABS6XFR9</accession>
<reference evidence="2 3" key="1">
    <citation type="submission" date="2021-07" db="EMBL/GenBank/DDBJ databases">
        <authorList>
            <person name="Kim M.K."/>
        </authorList>
    </citation>
    <scope>NUCLEOTIDE SEQUENCE [LARGE SCALE GENOMIC DNA]</scope>
    <source>
        <strain evidence="2 3">HLY7-15</strain>
    </source>
</reference>
<organism evidence="2 3">
    <name type="scientific">Pontibacter populi</name>
    <dbReference type="NCBI Taxonomy" id="890055"/>
    <lineage>
        <taxon>Bacteria</taxon>
        <taxon>Pseudomonadati</taxon>
        <taxon>Bacteroidota</taxon>
        <taxon>Cytophagia</taxon>
        <taxon>Cytophagales</taxon>
        <taxon>Hymenobacteraceae</taxon>
        <taxon>Pontibacter</taxon>
    </lineage>
</organism>
<keyword evidence="3" id="KW-1185">Reference proteome</keyword>
<comment type="caution">
    <text evidence="2">The sequence shown here is derived from an EMBL/GenBank/DDBJ whole genome shotgun (WGS) entry which is preliminary data.</text>
</comment>
<dbReference type="RefSeq" id="WP_199111222.1">
    <property type="nucleotide sequence ID" value="NZ_JAHWXQ010000005.1"/>
</dbReference>
<evidence type="ECO:0000256" key="1">
    <source>
        <dbReference type="SAM" id="Phobius"/>
    </source>
</evidence>
<dbReference type="Proteomes" id="UP000774935">
    <property type="component" value="Unassembled WGS sequence"/>
</dbReference>
<evidence type="ECO:0000313" key="2">
    <source>
        <dbReference type="EMBL" id="MBW3366489.1"/>
    </source>
</evidence>
<gene>
    <name evidence="2" type="ORF">KYK27_15605</name>
</gene>
<name>A0ABS6XFR9_9BACT</name>
<proteinExistence type="predicted"/>
<keyword evidence="1" id="KW-0812">Transmembrane</keyword>
<keyword evidence="1" id="KW-0472">Membrane</keyword>
<sequence length="67" mass="7711">MEKHFEVGQLSELAAYSIGMAYVVNAKSNNRWNVIIFLVVAAVLTWIIYKSMTNKETKPKRNDKHVN</sequence>
<dbReference type="EMBL" id="JAHWXQ010000005">
    <property type="protein sequence ID" value="MBW3366489.1"/>
    <property type="molecule type" value="Genomic_DNA"/>
</dbReference>